<evidence type="ECO:0000313" key="3">
    <source>
        <dbReference type="Proteomes" id="UP000034182"/>
    </source>
</evidence>
<organism evidence="2 3">
    <name type="scientific">Diplodia seriata</name>
    <dbReference type="NCBI Taxonomy" id="420778"/>
    <lineage>
        <taxon>Eukaryota</taxon>
        <taxon>Fungi</taxon>
        <taxon>Dikarya</taxon>
        <taxon>Ascomycota</taxon>
        <taxon>Pezizomycotina</taxon>
        <taxon>Dothideomycetes</taxon>
        <taxon>Dothideomycetes incertae sedis</taxon>
        <taxon>Botryosphaeriales</taxon>
        <taxon>Botryosphaeriaceae</taxon>
        <taxon>Diplodia</taxon>
    </lineage>
</organism>
<reference evidence="2 3" key="2">
    <citation type="submission" date="2015-05" db="EMBL/GenBank/DDBJ databases">
        <title>Distinctive expansion of gene families associated with plant cell wall degradation and secondary metabolism in the genomes of grapevine trunk pathogens.</title>
        <authorList>
            <person name="Lawrence D.P."/>
            <person name="Travadon R."/>
            <person name="Rolshausen P.E."/>
            <person name="Baumgartner K."/>
        </authorList>
    </citation>
    <scope>NUCLEOTIDE SEQUENCE [LARGE SCALE GENOMIC DNA]</scope>
    <source>
        <strain evidence="2">DS831</strain>
    </source>
</reference>
<gene>
    <name evidence="2" type="ORF">UCDDS831_g07666</name>
</gene>
<feature type="compositionally biased region" description="Polar residues" evidence="1">
    <location>
        <begin position="73"/>
        <end position="87"/>
    </location>
</feature>
<feature type="region of interest" description="Disordered" evidence="1">
    <location>
        <begin position="1"/>
        <end position="87"/>
    </location>
</feature>
<name>A0A0G2FTY9_9PEZI</name>
<evidence type="ECO:0000313" key="2">
    <source>
        <dbReference type="EMBL" id="KKY15343.1"/>
    </source>
</evidence>
<accession>A0A0G2FTY9</accession>
<feature type="region of interest" description="Disordered" evidence="1">
    <location>
        <begin position="220"/>
        <end position="294"/>
    </location>
</feature>
<dbReference type="EMBL" id="LAQI01000196">
    <property type="protein sequence ID" value="KKY15343.1"/>
    <property type="molecule type" value="Genomic_DNA"/>
</dbReference>
<dbReference type="AlphaFoldDB" id="A0A0G2FTY9"/>
<dbReference type="Proteomes" id="UP000034182">
    <property type="component" value="Unassembled WGS sequence"/>
</dbReference>
<evidence type="ECO:0000256" key="1">
    <source>
        <dbReference type="SAM" id="MobiDB-lite"/>
    </source>
</evidence>
<comment type="caution">
    <text evidence="2">The sequence shown here is derived from an EMBL/GenBank/DDBJ whole genome shotgun (WGS) entry which is preliminary data.</text>
</comment>
<proteinExistence type="predicted"/>
<feature type="compositionally biased region" description="Basic and acidic residues" evidence="1">
    <location>
        <begin position="27"/>
        <end position="42"/>
    </location>
</feature>
<feature type="compositionally biased region" description="Polar residues" evidence="1">
    <location>
        <begin position="47"/>
        <end position="57"/>
    </location>
</feature>
<sequence>MKRTTREGDAAATSVDELKRRRQTSPLKEKGSPEPLREKSTERVSWWLQSLPQSPRSLASPDAVGQPAEPASARSQDPSGSFHSDGSSAALCPDKLAAHQYRVQVLARLNIAVDADADENVRQRLLPTPPAGGLDEERTAAAARELYEGARALLERPTASGDEWTALLNQALHCLMRAVPGRLCCVPNRAWQPSLKPVTLLHHIGPPSPQKRNSAPVIPVQAQGYPTPDHTNSPAQPHPPPALLQNRTEPPPSSVPVLRLEPAPPRLQPKTPRPDLSIGLSDSDAAWKDDEESWTRPSLRGRDVKEILADMQHAAHQESVTLVTDPCTASPSGLRFPFLTVEAKSADSATIADAENLAAVSAACALRILGDLSKAENAASKLRTFSLTTEGPVHVLWAHIPQGKGSHMIWLGAYRITHRASAEDLVRKLALILHWGAGDFADWVKRQCVQFIDRILNA</sequence>
<reference evidence="2 3" key="1">
    <citation type="submission" date="2015-03" db="EMBL/GenBank/DDBJ databases">
        <authorList>
            <person name="Morales-Cruz A."/>
            <person name="Amrine K.C."/>
            <person name="Cantu D."/>
        </authorList>
    </citation>
    <scope>NUCLEOTIDE SEQUENCE [LARGE SCALE GENOMIC DNA]</scope>
    <source>
        <strain evidence="2">DS831</strain>
    </source>
</reference>
<protein>
    <submittedName>
        <fullName evidence="2">Uncharacterized protein</fullName>
    </submittedName>
</protein>